<name>A0A0K8SDP6_LYGHE</name>
<dbReference type="AlphaFoldDB" id="A0A0K8SDP6"/>
<accession>A0A0K8SDP6</accession>
<organism evidence="1">
    <name type="scientific">Lygus hesperus</name>
    <name type="common">Western plant bug</name>
    <dbReference type="NCBI Taxonomy" id="30085"/>
    <lineage>
        <taxon>Eukaryota</taxon>
        <taxon>Metazoa</taxon>
        <taxon>Ecdysozoa</taxon>
        <taxon>Arthropoda</taxon>
        <taxon>Hexapoda</taxon>
        <taxon>Insecta</taxon>
        <taxon>Pterygota</taxon>
        <taxon>Neoptera</taxon>
        <taxon>Paraneoptera</taxon>
        <taxon>Hemiptera</taxon>
        <taxon>Heteroptera</taxon>
        <taxon>Panheteroptera</taxon>
        <taxon>Cimicomorpha</taxon>
        <taxon>Miridae</taxon>
        <taxon>Mirini</taxon>
        <taxon>Lygus</taxon>
    </lineage>
</organism>
<proteinExistence type="predicted"/>
<evidence type="ECO:0000313" key="1">
    <source>
        <dbReference type="EMBL" id="JAG51219.1"/>
    </source>
</evidence>
<sequence>VLRRANGSITGSVDTLFSTATTRSFALFSQVITGRTVRPIHQKLEYAQGRKLTHIGIEFGRGIYSGKRSRIYRCEKNIVCMLVKHCQGALIGSTKSVEPNIRPHLQEVTILPYEGKSDQHLLLQWSNPTQQVRKAFQ</sequence>
<reference evidence="1" key="1">
    <citation type="submission" date="2014-09" db="EMBL/GenBank/DDBJ databases">
        <authorList>
            <person name="Magalhaes I.L.F."/>
            <person name="Oliveira U."/>
            <person name="Santos F.R."/>
            <person name="Vidigal T.H.D.A."/>
            <person name="Brescovit A.D."/>
            <person name="Santos A.J."/>
        </authorList>
    </citation>
    <scope>NUCLEOTIDE SEQUENCE</scope>
</reference>
<dbReference type="EMBL" id="GBRD01014607">
    <property type="protein sequence ID" value="JAG51219.1"/>
    <property type="molecule type" value="Transcribed_RNA"/>
</dbReference>
<protein>
    <submittedName>
        <fullName evidence="1">Uncharacterized protein</fullName>
    </submittedName>
</protein>
<feature type="non-terminal residue" evidence="1">
    <location>
        <position position="1"/>
    </location>
</feature>